<evidence type="ECO:0000313" key="3">
    <source>
        <dbReference type="Proteomes" id="UP001150062"/>
    </source>
</evidence>
<evidence type="ECO:0008006" key="4">
    <source>
        <dbReference type="Google" id="ProtNLM"/>
    </source>
</evidence>
<dbReference type="Proteomes" id="UP001150062">
    <property type="component" value="Unassembled WGS sequence"/>
</dbReference>
<name>A0ABQ8XJ73_9EUKA</name>
<gene>
    <name evidence="2" type="ORF">M0813_06073</name>
</gene>
<sequence>MEKKVCSNCHTLKICLYLCNICKKGFCGGCIQFLEQHSTECQLDWEKTKKYTRHPCAKCALDRERDSEEPKRYCRHCKAILCNTHAFEICNLHIAQVEKIEEVSKRYEGKSNKLLENTRTLIQKRKENVRLLENLRTQTREQEELVLNQILKLKNDCIEFITQEMKTNEQCINSTQNQKIQQIMSKMLFCDHNLKQLNLFQELANEIISCNQKKEYAKSIINSKSLEKSTGLLMIDPPRADEEPKFTVTLNVGQMKTEINKLGFSSVFNLPKTTLQIQETFGGGLENIKKKQLVLTLYEKDPNDPITEKNCDIKVVLKDSMDNEDTFISWTKLRNQGKQKYVADYITNLRGFVRFDSISVDVVIHVFEDYYLNNPRINSLYLNHKKQKSLCRGLKNTKSKIKNSNWVFQSDDKSYRDDYYENIYRVTNFNESGENITGLRIGIVDYNTQNSIKSSVRNENSYIYETLWYKKEPETTLWTNGHASQYGRPITKNSDLFLTLDMNKRSIIWKDAFNKQYCPTIQKIPRNVRIIIETLGDVKVKQINN</sequence>
<evidence type="ECO:0000313" key="2">
    <source>
        <dbReference type="EMBL" id="KAJ6231344.1"/>
    </source>
</evidence>
<keyword evidence="1" id="KW-0175">Coiled coil</keyword>
<comment type="caution">
    <text evidence="2">The sequence shown here is derived from an EMBL/GenBank/DDBJ whole genome shotgun (WGS) entry which is preliminary data.</text>
</comment>
<evidence type="ECO:0000256" key="1">
    <source>
        <dbReference type="SAM" id="Coils"/>
    </source>
</evidence>
<proteinExistence type="predicted"/>
<protein>
    <recommendedName>
        <fullName evidence="4">B box-type domain-containing protein</fullName>
    </recommendedName>
</protein>
<reference evidence="2" key="1">
    <citation type="submission" date="2022-08" db="EMBL/GenBank/DDBJ databases">
        <title>Novel sulfate-reducing endosymbionts in the free-living metamonad Anaeramoeba.</title>
        <authorList>
            <person name="Jerlstrom-Hultqvist J."/>
            <person name="Cepicka I."/>
            <person name="Gallot-Lavallee L."/>
            <person name="Salas-Leiva D."/>
            <person name="Curtis B.A."/>
            <person name="Zahonova K."/>
            <person name="Pipaliya S."/>
            <person name="Dacks J."/>
            <person name="Roger A.J."/>
        </authorList>
    </citation>
    <scope>NUCLEOTIDE SEQUENCE</scope>
    <source>
        <strain evidence="2">Schooner1</strain>
    </source>
</reference>
<organism evidence="2 3">
    <name type="scientific">Anaeramoeba flamelloides</name>
    <dbReference type="NCBI Taxonomy" id="1746091"/>
    <lineage>
        <taxon>Eukaryota</taxon>
        <taxon>Metamonada</taxon>
        <taxon>Anaeramoebidae</taxon>
        <taxon>Anaeramoeba</taxon>
    </lineage>
</organism>
<accession>A0ABQ8XJ73</accession>
<dbReference type="EMBL" id="JAOAOG010000301">
    <property type="protein sequence ID" value="KAJ6231344.1"/>
    <property type="molecule type" value="Genomic_DNA"/>
</dbReference>
<keyword evidence="3" id="KW-1185">Reference proteome</keyword>
<feature type="coiled-coil region" evidence="1">
    <location>
        <begin position="97"/>
        <end position="142"/>
    </location>
</feature>